<proteinExistence type="predicted"/>
<gene>
    <name evidence="4" type="ORF">MNBD_GAMMA15-1814</name>
</gene>
<name>A0A3B0YDD0_9ZZZZ</name>
<dbReference type="Pfam" id="PF00571">
    <property type="entry name" value="CBS"/>
    <property type="match status" value="2"/>
</dbReference>
<evidence type="ECO:0000256" key="1">
    <source>
        <dbReference type="ARBA" id="ARBA00023122"/>
    </source>
</evidence>
<sequence>MTFIIQSLDGHERMSIEQLFRPIVEKVQPASPQHAVSGKGKPTEDGRPKHQARTPSSASAYQVVSQLPTSKTVLFAEQIMTTPVITLSLQAKLSTALEIFQTRPFRHLPVISDHNRLAGIISDRDVMRYLGGFTEDFRQQAPHRSDDNIEHIMQSHVLAASKDTDVRHIARLFVEQHVGSMPIVTNGELTGIVTRSDILNAVMRHFVLELWA</sequence>
<reference evidence="4" key="1">
    <citation type="submission" date="2018-06" db="EMBL/GenBank/DDBJ databases">
        <authorList>
            <person name="Zhirakovskaya E."/>
        </authorList>
    </citation>
    <scope>NUCLEOTIDE SEQUENCE</scope>
</reference>
<evidence type="ECO:0000259" key="3">
    <source>
        <dbReference type="PROSITE" id="PS51371"/>
    </source>
</evidence>
<dbReference type="Gene3D" id="3.10.580.10">
    <property type="entry name" value="CBS-domain"/>
    <property type="match status" value="1"/>
</dbReference>
<protein>
    <recommendedName>
        <fullName evidence="3">CBS domain-containing protein</fullName>
    </recommendedName>
</protein>
<feature type="domain" description="CBS" evidence="3">
    <location>
        <begin position="80"/>
        <end position="137"/>
    </location>
</feature>
<accession>A0A3B0YDD0</accession>
<dbReference type="PANTHER" id="PTHR43080:SF2">
    <property type="entry name" value="CBS DOMAIN-CONTAINING PROTEIN"/>
    <property type="match status" value="1"/>
</dbReference>
<evidence type="ECO:0000256" key="2">
    <source>
        <dbReference type="SAM" id="MobiDB-lite"/>
    </source>
</evidence>
<feature type="domain" description="CBS" evidence="3">
    <location>
        <begin position="153"/>
        <end position="210"/>
    </location>
</feature>
<dbReference type="InterPro" id="IPR000644">
    <property type="entry name" value="CBS_dom"/>
</dbReference>
<dbReference type="InterPro" id="IPR051257">
    <property type="entry name" value="Diverse_CBS-Domain"/>
</dbReference>
<dbReference type="SMART" id="SM00116">
    <property type="entry name" value="CBS"/>
    <property type="match status" value="2"/>
</dbReference>
<organism evidence="4">
    <name type="scientific">hydrothermal vent metagenome</name>
    <dbReference type="NCBI Taxonomy" id="652676"/>
    <lineage>
        <taxon>unclassified sequences</taxon>
        <taxon>metagenomes</taxon>
        <taxon>ecological metagenomes</taxon>
    </lineage>
</organism>
<dbReference type="InterPro" id="IPR046342">
    <property type="entry name" value="CBS_dom_sf"/>
</dbReference>
<keyword evidence="1" id="KW-0129">CBS domain</keyword>
<dbReference type="SUPFAM" id="SSF54631">
    <property type="entry name" value="CBS-domain pair"/>
    <property type="match status" value="1"/>
</dbReference>
<dbReference type="EMBL" id="UOFN01000030">
    <property type="protein sequence ID" value="VAW74253.1"/>
    <property type="molecule type" value="Genomic_DNA"/>
</dbReference>
<dbReference type="PANTHER" id="PTHR43080">
    <property type="entry name" value="CBS DOMAIN-CONTAINING PROTEIN CBSX3, MITOCHONDRIAL"/>
    <property type="match status" value="1"/>
</dbReference>
<dbReference type="AlphaFoldDB" id="A0A3B0YDD0"/>
<dbReference type="PROSITE" id="PS51371">
    <property type="entry name" value="CBS"/>
    <property type="match status" value="2"/>
</dbReference>
<feature type="region of interest" description="Disordered" evidence="2">
    <location>
        <begin position="28"/>
        <end position="58"/>
    </location>
</feature>
<evidence type="ECO:0000313" key="4">
    <source>
        <dbReference type="EMBL" id="VAW74253.1"/>
    </source>
</evidence>